<sequence>MKANAYLFGEYINGSCRQHKPIKMRKKAWPKCDLNTKKQERKGVIFNKKSCCAFANLI</sequence>
<dbReference type="AlphaFoldDB" id="A0A7K1THN7"/>
<proteinExistence type="predicted"/>
<accession>A0A7K1THN7</accession>
<dbReference type="Proteomes" id="UP000441336">
    <property type="component" value="Unassembled WGS sequence"/>
</dbReference>
<gene>
    <name evidence="1" type="ORF">GO988_16410</name>
</gene>
<reference evidence="1 2" key="1">
    <citation type="submission" date="2019-12" db="EMBL/GenBank/DDBJ databases">
        <title>Hymenobacter sp. HMF4947 Genome sequencing and assembly.</title>
        <authorList>
            <person name="Kang H."/>
            <person name="Cha I."/>
            <person name="Kim H."/>
            <person name="Joh K."/>
        </authorList>
    </citation>
    <scope>NUCLEOTIDE SEQUENCE [LARGE SCALE GENOMIC DNA]</scope>
    <source>
        <strain evidence="1 2">HMF4947</strain>
    </source>
</reference>
<evidence type="ECO:0000313" key="1">
    <source>
        <dbReference type="EMBL" id="MVN77914.1"/>
    </source>
</evidence>
<protein>
    <submittedName>
        <fullName evidence="1">Uncharacterized protein</fullName>
    </submittedName>
</protein>
<comment type="caution">
    <text evidence="1">The sequence shown here is derived from an EMBL/GenBank/DDBJ whole genome shotgun (WGS) entry which is preliminary data.</text>
</comment>
<dbReference type="EMBL" id="WQKZ01000004">
    <property type="protein sequence ID" value="MVN77914.1"/>
    <property type="molecule type" value="Genomic_DNA"/>
</dbReference>
<organism evidence="1 2">
    <name type="scientific">Hymenobacter ginkgonis</name>
    <dbReference type="NCBI Taxonomy" id="2682976"/>
    <lineage>
        <taxon>Bacteria</taxon>
        <taxon>Pseudomonadati</taxon>
        <taxon>Bacteroidota</taxon>
        <taxon>Cytophagia</taxon>
        <taxon>Cytophagales</taxon>
        <taxon>Hymenobacteraceae</taxon>
        <taxon>Hymenobacter</taxon>
    </lineage>
</organism>
<dbReference type="RefSeq" id="WP_157567530.1">
    <property type="nucleotide sequence ID" value="NZ_WQKZ01000004.1"/>
</dbReference>
<keyword evidence="2" id="KW-1185">Reference proteome</keyword>
<name>A0A7K1THN7_9BACT</name>
<evidence type="ECO:0000313" key="2">
    <source>
        <dbReference type="Proteomes" id="UP000441336"/>
    </source>
</evidence>